<feature type="domain" description="DUF2268" evidence="1">
    <location>
        <begin position="62"/>
        <end position="252"/>
    </location>
</feature>
<comment type="caution">
    <text evidence="2">The sequence shown here is derived from an EMBL/GenBank/DDBJ whole genome shotgun (WGS) entry which is preliminary data.</text>
</comment>
<evidence type="ECO:0000313" key="2">
    <source>
        <dbReference type="EMBL" id="MFD2681249.1"/>
    </source>
</evidence>
<gene>
    <name evidence="2" type="ORF">ACFSUL_10885</name>
</gene>
<dbReference type="Pfam" id="PF10026">
    <property type="entry name" value="DUF2268"/>
    <property type="match status" value="1"/>
</dbReference>
<reference evidence="3" key="1">
    <citation type="journal article" date="2019" name="Int. J. Syst. Evol. Microbiol.">
        <title>The Global Catalogue of Microorganisms (GCM) 10K type strain sequencing project: providing services to taxonomists for standard genome sequencing and annotation.</title>
        <authorList>
            <consortium name="The Broad Institute Genomics Platform"/>
            <consortium name="The Broad Institute Genome Sequencing Center for Infectious Disease"/>
            <person name="Wu L."/>
            <person name="Ma J."/>
        </authorList>
    </citation>
    <scope>NUCLEOTIDE SEQUENCE [LARGE SCALE GENOMIC DNA]</scope>
    <source>
        <strain evidence="3">KCTC 3913</strain>
    </source>
</reference>
<proteinExistence type="predicted"/>
<organism evidence="2 3">
    <name type="scientific">Bacillus seohaeanensis</name>
    <dbReference type="NCBI Taxonomy" id="284580"/>
    <lineage>
        <taxon>Bacteria</taxon>
        <taxon>Bacillati</taxon>
        <taxon>Bacillota</taxon>
        <taxon>Bacilli</taxon>
        <taxon>Bacillales</taxon>
        <taxon>Bacillaceae</taxon>
        <taxon>Bacillus</taxon>
    </lineage>
</organism>
<dbReference type="Proteomes" id="UP001597506">
    <property type="component" value="Unassembled WGS sequence"/>
</dbReference>
<keyword evidence="3" id="KW-1185">Reference proteome</keyword>
<name>A0ABW5RTD2_9BACI</name>
<dbReference type="InterPro" id="IPR018728">
    <property type="entry name" value="DUF2268"/>
</dbReference>
<sequence length="253" mass="30141">MAVVPTLEWLEKSFYKPLALLENTRAPKKELSSFYQYLQEHGMFRPSSQAEHTFKQLQVQCVWELFSDFEKKYQKQWNGPDVPIYIFPVQETSGLFRARTRKSGVSFRDKIFFFLSGGLEEKEYEALFVHEYHHCTRMNKLKMEDRQYTLLDSVIFEGLAEYAVEEYCGEKYKASWTKTYSPRQLEQFWKQYIKKEQHIKNTDEKHNQLLLGKGLYPRMLGYCVGYYLIETYNSKKKLKTTDLLGKPSTDFIP</sequence>
<accession>A0ABW5RTD2</accession>
<evidence type="ECO:0000259" key="1">
    <source>
        <dbReference type="Pfam" id="PF10026"/>
    </source>
</evidence>
<dbReference type="RefSeq" id="WP_377935302.1">
    <property type="nucleotide sequence ID" value="NZ_JBHUMF010000028.1"/>
</dbReference>
<protein>
    <submittedName>
        <fullName evidence="2">DUF2268 domain-containing protein</fullName>
    </submittedName>
</protein>
<dbReference type="EMBL" id="JBHUMF010000028">
    <property type="protein sequence ID" value="MFD2681249.1"/>
    <property type="molecule type" value="Genomic_DNA"/>
</dbReference>
<evidence type="ECO:0000313" key="3">
    <source>
        <dbReference type="Proteomes" id="UP001597506"/>
    </source>
</evidence>